<dbReference type="Proteomes" id="UP000276133">
    <property type="component" value="Unassembled WGS sequence"/>
</dbReference>
<keyword evidence="2" id="KW-1185">Reference proteome</keyword>
<dbReference type="InterPro" id="IPR007174">
    <property type="entry name" value="Las1"/>
</dbReference>
<reference evidence="1 2" key="1">
    <citation type="journal article" date="2018" name="Sci. Rep.">
        <title>Genomic signatures of local adaptation to the degree of environmental predictability in rotifers.</title>
        <authorList>
            <person name="Franch-Gras L."/>
            <person name="Hahn C."/>
            <person name="Garcia-Roger E.M."/>
            <person name="Carmona M.J."/>
            <person name="Serra M."/>
            <person name="Gomez A."/>
        </authorList>
    </citation>
    <scope>NUCLEOTIDE SEQUENCE [LARGE SCALE GENOMIC DNA]</scope>
    <source>
        <strain evidence="1">HYR1</strain>
    </source>
</reference>
<dbReference type="EMBL" id="REGN01006366">
    <property type="protein sequence ID" value="RNA09822.1"/>
    <property type="molecule type" value="Genomic_DNA"/>
</dbReference>
<dbReference type="GO" id="GO:0000460">
    <property type="term" value="P:maturation of 5.8S rRNA"/>
    <property type="evidence" value="ECO:0007669"/>
    <property type="project" value="TreeGrafter"/>
</dbReference>
<dbReference type="GO" id="GO:0000470">
    <property type="term" value="P:maturation of LSU-rRNA"/>
    <property type="evidence" value="ECO:0007669"/>
    <property type="project" value="TreeGrafter"/>
</dbReference>
<dbReference type="GO" id="GO:0030687">
    <property type="term" value="C:preribosome, large subunit precursor"/>
    <property type="evidence" value="ECO:0007669"/>
    <property type="project" value="TreeGrafter"/>
</dbReference>
<dbReference type="OrthoDB" id="10263222at2759"/>
<proteinExistence type="predicted"/>
<dbReference type="STRING" id="10195.A0A3M7QF40"/>
<dbReference type="GO" id="GO:0090730">
    <property type="term" value="C:Las1 complex"/>
    <property type="evidence" value="ECO:0007669"/>
    <property type="project" value="InterPro"/>
</dbReference>
<evidence type="ECO:0000313" key="1">
    <source>
        <dbReference type="EMBL" id="RNA09822.1"/>
    </source>
</evidence>
<organism evidence="1 2">
    <name type="scientific">Brachionus plicatilis</name>
    <name type="common">Marine rotifer</name>
    <name type="synonym">Brachionus muelleri</name>
    <dbReference type="NCBI Taxonomy" id="10195"/>
    <lineage>
        <taxon>Eukaryota</taxon>
        <taxon>Metazoa</taxon>
        <taxon>Spiralia</taxon>
        <taxon>Gnathifera</taxon>
        <taxon>Rotifera</taxon>
        <taxon>Eurotatoria</taxon>
        <taxon>Monogononta</taxon>
        <taxon>Pseudotrocha</taxon>
        <taxon>Ploima</taxon>
        <taxon>Brachionidae</taxon>
        <taxon>Brachionus</taxon>
    </lineage>
</organism>
<dbReference type="GO" id="GO:0004519">
    <property type="term" value="F:endonuclease activity"/>
    <property type="evidence" value="ECO:0007669"/>
    <property type="project" value="InterPro"/>
</dbReference>
<dbReference type="AlphaFoldDB" id="A0A3M7QF40"/>
<gene>
    <name evidence="1" type="ORF">BpHYR1_047479</name>
</gene>
<dbReference type="Pfam" id="PF04031">
    <property type="entry name" value="Las1"/>
    <property type="match status" value="1"/>
</dbReference>
<evidence type="ECO:0000313" key="2">
    <source>
        <dbReference type="Proteomes" id="UP000276133"/>
    </source>
</evidence>
<name>A0A3M7QF40_BRAPC</name>
<dbReference type="PANTHER" id="PTHR15002:SF0">
    <property type="entry name" value="RIBOSOMAL BIOGENESIS PROTEIN LAS1L"/>
    <property type="match status" value="1"/>
</dbReference>
<comment type="caution">
    <text evidence="1">The sequence shown here is derived from an EMBL/GenBank/DDBJ whole genome shotgun (WGS) entry which is preliminary data.</text>
</comment>
<protein>
    <submittedName>
        <fullName evidence="1">Ribosomal biogenesis LAS1L</fullName>
    </submittedName>
</protein>
<sequence length="549" mass="64731">MEIKQITNWLNWNEWKSVVEDAYNQDNNLDLYKRALYKIIAWESRDNSTPATVICLKELLIAKLYQIDLETTSIEQIYWYQSCLAMNIVRFVNFITELYQNKPKAIPVKTLAAEIGIPDWIVNLRHNATHYNLPSIELLENARDYLYKWLKEQYVDKYTETAIEESKSEKVNAWILTSFKDYINERYKVFTNNFCYIHLKFLKFVLMKPKKIEKQNELINEDIDLAVSQFKNEVIDLLLKNGLMIPTKDQLSSIGIIPEEFIEEEKISMPKIFLNIWMEVLTYLNKKMGSLRLLFDNLIETYHNEVNNLVQSNPLREKFLLSWILGLIKLNSFKNDKFKFSKFEFEYNLKEVLLLILKPKQGNYSLSFLSELTKLSFINELIDAESLDKITHLTYIINQNNPKSIDQVVSNEETNQMESHQNFRIYDIEMFDSNDVSMTDKTNFNISTNTKQSNFKSDWIKTDEIDWSHDNFKLGLSEGQSYESLDLSMGQFLKNEEFNGKDSLNTSSFDEIKEAFKNNQFDIMNAQTIDAVNLEKLKTALISNYWQLC</sequence>
<accession>A0A3M7QF40</accession>
<dbReference type="PANTHER" id="PTHR15002">
    <property type="entry name" value="RIBOSOMAL BIOGENESIS PROTEIN LAS1L"/>
    <property type="match status" value="1"/>
</dbReference>